<organism evidence="1 2">
    <name type="scientific">Salinibacter ruber (strain DSM 13855 / M31)</name>
    <dbReference type="NCBI Taxonomy" id="309807"/>
    <lineage>
        <taxon>Bacteria</taxon>
        <taxon>Pseudomonadati</taxon>
        <taxon>Rhodothermota</taxon>
        <taxon>Rhodothermia</taxon>
        <taxon>Rhodothermales</taxon>
        <taxon>Salinibacteraceae</taxon>
        <taxon>Salinibacter</taxon>
    </lineage>
</organism>
<reference evidence="1 2" key="1">
    <citation type="journal article" date="2005" name="Proc. Natl. Acad. Sci. U.S.A.">
        <title>The genome of Salinibacter ruber: convergence and gene exchange among hyperhalophilic bacteria and archaea.</title>
        <authorList>
            <person name="Mongodin E.F."/>
            <person name="Nelson K.E."/>
            <person name="Daugherty S."/>
            <person name="Deboy R.T."/>
            <person name="Wister J."/>
            <person name="Khouri H."/>
            <person name="Weidman J."/>
            <person name="Walsh D.A."/>
            <person name="Papke R.T."/>
            <person name="Sanchez Perez G."/>
            <person name="Sharma A.K."/>
            <person name="Nesbo C.L."/>
            <person name="MacLeod D."/>
            <person name="Bapteste E."/>
            <person name="Doolittle W.F."/>
            <person name="Charlebois R.L."/>
            <person name="Legault B."/>
            <person name="Rodriguez-Valera F."/>
        </authorList>
    </citation>
    <scope>NUCLEOTIDE SEQUENCE [LARGE SCALE GENOMIC DNA]</scope>
    <source>
        <strain evidence="2">DSM 13855 / CECT 5946 / M31</strain>
    </source>
</reference>
<keyword evidence="1" id="KW-0489">Methyltransferase</keyword>
<dbReference type="OrthoDB" id="9789123at2"/>
<keyword evidence="1" id="KW-0808">Transferase</keyword>
<accession>Q2S4X6</accession>
<evidence type="ECO:0000313" key="2">
    <source>
        <dbReference type="Proteomes" id="UP000008674"/>
    </source>
</evidence>
<dbReference type="RefSeq" id="WP_011403388.1">
    <property type="nucleotide sequence ID" value="NC_007677.1"/>
</dbReference>
<dbReference type="SUPFAM" id="SSF53335">
    <property type="entry name" value="S-adenosyl-L-methionine-dependent methyltransferases"/>
    <property type="match status" value="1"/>
</dbReference>
<keyword evidence="2" id="KW-1185">Reference proteome</keyword>
<dbReference type="GO" id="GO:0032259">
    <property type="term" value="P:methylation"/>
    <property type="evidence" value="ECO:0007669"/>
    <property type="project" value="UniProtKB-KW"/>
</dbReference>
<dbReference type="GO" id="GO:0008168">
    <property type="term" value="F:methyltransferase activity"/>
    <property type="evidence" value="ECO:0007669"/>
    <property type="project" value="UniProtKB-KW"/>
</dbReference>
<sequence>MGKTKHASDYVYSNAKCGRSHDYLLPRVEAILDDLQPNEIFDLGCGNGSVMAHLVENGYNVTGVDPSEEGITEAKKAFPYLDVHIGSAYDDLSRQYGQYDVTLSLEVVEHVYYPRKYADTVFNLTRPGGHAIISTPYHGYLKNLLIALMGEWGHRHYSPFWTNGHIKIWSPSTLKKLLREAGFKQIRVHRVGRLPSIAKSMIVTASKVSE</sequence>
<dbReference type="AlphaFoldDB" id="Q2S4X6"/>
<dbReference type="PANTHER" id="PTHR43861">
    <property type="entry name" value="TRANS-ACONITATE 2-METHYLTRANSFERASE-RELATED"/>
    <property type="match status" value="1"/>
</dbReference>
<dbReference type="eggNOG" id="COG2227">
    <property type="taxonomic scope" value="Bacteria"/>
</dbReference>
<proteinExistence type="predicted"/>
<dbReference type="KEGG" id="sru:SRU_0613"/>
<dbReference type="Gene3D" id="3.40.50.150">
    <property type="entry name" value="Vaccinia Virus protein VP39"/>
    <property type="match status" value="1"/>
</dbReference>
<dbReference type="PANTHER" id="PTHR43861:SF6">
    <property type="entry name" value="METHYLTRANSFERASE TYPE 11"/>
    <property type="match status" value="1"/>
</dbReference>
<dbReference type="Pfam" id="PF13489">
    <property type="entry name" value="Methyltransf_23"/>
    <property type="match status" value="1"/>
</dbReference>
<dbReference type="EMBL" id="CP000159">
    <property type="protein sequence ID" value="ABC45280.1"/>
    <property type="molecule type" value="Genomic_DNA"/>
</dbReference>
<dbReference type="Proteomes" id="UP000008674">
    <property type="component" value="Chromosome"/>
</dbReference>
<dbReference type="HOGENOM" id="CLU_1309389_0_0_10"/>
<evidence type="ECO:0000313" key="1">
    <source>
        <dbReference type="EMBL" id="ABC45280.1"/>
    </source>
</evidence>
<dbReference type="InterPro" id="IPR029063">
    <property type="entry name" value="SAM-dependent_MTases_sf"/>
</dbReference>
<gene>
    <name evidence="1" type="ordered locus">SRU_0613</name>
</gene>
<dbReference type="STRING" id="309807.SRU_0613"/>
<dbReference type="CDD" id="cd02440">
    <property type="entry name" value="AdoMet_MTases"/>
    <property type="match status" value="1"/>
</dbReference>
<protein>
    <submittedName>
        <fullName evidence="1">Methyltransferase domain protein</fullName>
    </submittedName>
</protein>
<name>Q2S4X6_SALRD</name>
<dbReference type="EnsemblBacteria" id="ABC45280">
    <property type="protein sequence ID" value="ABC45280"/>
    <property type="gene ID" value="SRU_0613"/>
</dbReference>